<evidence type="ECO:0008006" key="3">
    <source>
        <dbReference type="Google" id="ProtNLM"/>
    </source>
</evidence>
<name>A0A7S4L4U6_GUITH</name>
<organism evidence="2">
    <name type="scientific">Guillardia theta</name>
    <name type="common">Cryptophyte</name>
    <name type="synonym">Cryptomonas phi</name>
    <dbReference type="NCBI Taxonomy" id="55529"/>
    <lineage>
        <taxon>Eukaryota</taxon>
        <taxon>Cryptophyceae</taxon>
        <taxon>Pyrenomonadales</taxon>
        <taxon>Geminigeraceae</taxon>
        <taxon>Guillardia</taxon>
    </lineage>
</organism>
<sequence length="334" mass="36592">MEGGNESCSVLIKSDPPYIVKQVSPSWTTFFGFKQDFVVGKSLKICQGPSTNFQMLQEMIETAIKKPGECPMSLLTLYDQAGDEVSLNVRVSLAGEEEPSRYNVLLSMFEPRLDAPDHDAGSVFDCLTACRALQSRAGSLMKQGEASKDTLDGYLRTLEAKDNELHMIELDLRRAKDEVAAKVKVVRDEQTLIGEYQARAEELCAELQLMEREGSSASLHGEKLRAISEELQSLSLDPCEPPFGEGEVSAPALRARAEEIRERITRLLWGAALEDCFSDASTISSGSMSSTSSFDSYSSSSSLSSSSTSGSSQNRALLAHLKAMRKFRKTSEKA</sequence>
<gene>
    <name evidence="2" type="ORF">GTHE00462_LOCUS23735</name>
</gene>
<evidence type="ECO:0000313" key="2">
    <source>
        <dbReference type="EMBL" id="CAE2315133.1"/>
    </source>
</evidence>
<dbReference type="AlphaFoldDB" id="A0A7S4L4U6"/>
<dbReference type="EMBL" id="HBKN01030538">
    <property type="protein sequence ID" value="CAE2315133.1"/>
    <property type="molecule type" value="Transcribed_RNA"/>
</dbReference>
<protein>
    <recommendedName>
        <fullName evidence="3">PAS domain-containing protein</fullName>
    </recommendedName>
</protein>
<feature type="coiled-coil region" evidence="1">
    <location>
        <begin position="158"/>
        <end position="213"/>
    </location>
</feature>
<evidence type="ECO:0000256" key="1">
    <source>
        <dbReference type="SAM" id="Coils"/>
    </source>
</evidence>
<reference evidence="2" key="1">
    <citation type="submission" date="2021-01" db="EMBL/GenBank/DDBJ databases">
        <authorList>
            <person name="Corre E."/>
            <person name="Pelletier E."/>
            <person name="Niang G."/>
            <person name="Scheremetjew M."/>
            <person name="Finn R."/>
            <person name="Kale V."/>
            <person name="Holt S."/>
            <person name="Cochrane G."/>
            <person name="Meng A."/>
            <person name="Brown T."/>
            <person name="Cohen L."/>
        </authorList>
    </citation>
    <scope>NUCLEOTIDE SEQUENCE</scope>
    <source>
        <strain evidence="2">CCMP 2712</strain>
    </source>
</reference>
<dbReference type="Gene3D" id="3.30.450.20">
    <property type="entry name" value="PAS domain"/>
    <property type="match status" value="1"/>
</dbReference>
<accession>A0A7S4L4U6</accession>
<keyword evidence="1" id="KW-0175">Coiled coil</keyword>
<proteinExistence type="predicted"/>